<organism evidence="1 2">
    <name type="scientific">Daphnia pulex</name>
    <name type="common">Water flea</name>
    <dbReference type="NCBI Taxonomy" id="6669"/>
    <lineage>
        <taxon>Eukaryota</taxon>
        <taxon>Metazoa</taxon>
        <taxon>Ecdysozoa</taxon>
        <taxon>Arthropoda</taxon>
        <taxon>Crustacea</taxon>
        <taxon>Branchiopoda</taxon>
        <taxon>Diplostraca</taxon>
        <taxon>Cladocera</taxon>
        <taxon>Anomopoda</taxon>
        <taxon>Daphniidae</taxon>
        <taxon>Daphnia</taxon>
    </lineage>
</organism>
<dbReference type="KEGG" id="dpx:DAPPUDRAFT_248769"/>
<accession>E9GV62</accession>
<dbReference type="InParanoid" id="E9GV62"/>
<dbReference type="HOGENOM" id="CLU_2778443_0_0_1"/>
<name>E9GV62_DAPPU</name>
<evidence type="ECO:0000313" key="2">
    <source>
        <dbReference type="Proteomes" id="UP000000305"/>
    </source>
</evidence>
<dbReference type="Proteomes" id="UP000000305">
    <property type="component" value="Unassembled WGS sequence"/>
</dbReference>
<dbReference type="AlphaFoldDB" id="E9GV62"/>
<keyword evidence="2" id="KW-1185">Reference proteome</keyword>
<proteinExistence type="predicted"/>
<protein>
    <submittedName>
        <fullName evidence="1">Uncharacterized protein</fullName>
    </submittedName>
</protein>
<gene>
    <name evidence="1" type="ORF">DAPPUDRAFT_248769</name>
</gene>
<sequence>MYGTLAGNGLISLESLGLLNKSQQRDGRQHFTPLFAGGAIWERASIRLQQSILYKTSRQQHSLEHNTHN</sequence>
<dbReference type="EMBL" id="GL732567">
    <property type="protein sequence ID" value="EFX76663.1"/>
    <property type="molecule type" value="Genomic_DNA"/>
</dbReference>
<reference evidence="1 2" key="1">
    <citation type="journal article" date="2011" name="Science">
        <title>The ecoresponsive genome of Daphnia pulex.</title>
        <authorList>
            <person name="Colbourne J.K."/>
            <person name="Pfrender M.E."/>
            <person name="Gilbert D."/>
            <person name="Thomas W.K."/>
            <person name="Tucker A."/>
            <person name="Oakley T.H."/>
            <person name="Tokishita S."/>
            <person name="Aerts A."/>
            <person name="Arnold G.J."/>
            <person name="Basu M.K."/>
            <person name="Bauer D.J."/>
            <person name="Caceres C.E."/>
            <person name="Carmel L."/>
            <person name="Casola C."/>
            <person name="Choi J.H."/>
            <person name="Detter J.C."/>
            <person name="Dong Q."/>
            <person name="Dusheyko S."/>
            <person name="Eads B.D."/>
            <person name="Frohlich T."/>
            <person name="Geiler-Samerotte K.A."/>
            <person name="Gerlach D."/>
            <person name="Hatcher P."/>
            <person name="Jogdeo S."/>
            <person name="Krijgsveld J."/>
            <person name="Kriventseva E.V."/>
            <person name="Kultz D."/>
            <person name="Laforsch C."/>
            <person name="Lindquist E."/>
            <person name="Lopez J."/>
            <person name="Manak J.R."/>
            <person name="Muller J."/>
            <person name="Pangilinan J."/>
            <person name="Patwardhan R.P."/>
            <person name="Pitluck S."/>
            <person name="Pritham E.J."/>
            <person name="Rechtsteiner A."/>
            <person name="Rho M."/>
            <person name="Rogozin I.B."/>
            <person name="Sakarya O."/>
            <person name="Salamov A."/>
            <person name="Schaack S."/>
            <person name="Shapiro H."/>
            <person name="Shiga Y."/>
            <person name="Skalitzky C."/>
            <person name="Smith Z."/>
            <person name="Souvorov A."/>
            <person name="Sung W."/>
            <person name="Tang Z."/>
            <person name="Tsuchiya D."/>
            <person name="Tu H."/>
            <person name="Vos H."/>
            <person name="Wang M."/>
            <person name="Wolf Y.I."/>
            <person name="Yamagata H."/>
            <person name="Yamada T."/>
            <person name="Ye Y."/>
            <person name="Shaw J.R."/>
            <person name="Andrews J."/>
            <person name="Crease T.J."/>
            <person name="Tang H."/>
            <person name="Lucas S.M."/>
            <person name="Robertson H.M."/>
            <person name="Bork P."/>
            <person name="Koonin E.V."/>
            <person name="Zdobnov E.M."/>
            <person name="Grigoriev I.V."/>
            <person name="Lynch M."/>
            <person name="Boore J.L."/>
        </authorList>
    </citation>
    <scope>NUCLEOTIDE SEQUENCE [LARGE SCALE GENOMIC DNA]</scope>
</reference>
<evidence type="ECO:0000313" key="1">
    <source>
        <dbReference type="EMBL" id="EFX76663.1"/>
    </source>
</evidence>